<dbReference type="SUPFAM" id="SSF51161">
    <property type="entry name" value="Trimeric LpxA-like enzymes"/>
    <property type="match status" value="1"/>
</dbReference>
<feature type="domain" description="Nucleotidyl transferase" evidence="2">
    <location>
        <begin position="4"/>
        <end position="237"/>
    </location>
</feature>
<proteinExistence type="inferred from homology"/>
<evidence type="ECO:0000256" key="1">
    <source>
        <dbReference type="ARBA" id="ARBA00007274"/>
    </source>
</evidence>
<evidence type="ECO:0000313" key="5">
    <source>
        <dbReference type="Proteomes" id="UP001596523"/>
    </source>
</evidence>
<evidence type="ECO:0000259" key="2">
    <source>
        <dbReference type="Pfam" id="PF00483"/>
    </source>
</evidence>
<comment type="caution">
    <text evidence="4">The sequence shown here is derived from an EMBL/GenBank/DDBJ whole genome shotgun (WGS) entry which is preliminary data.</text>
</comment>
<dbReference type="Gene3D" id="2.160.10.10">
    <property type="entry name" value="Hexapeptide repeat proteins"/>
    <property type="match status" value="1"/>
</dbReference>
<feature type="domain" description="Mannose-1-phosphate guanyltransferase C-terminal" evidence="3">
    <location>
        <begin position="252"/>
        <end position="333"/>
    </location>
</feature>
<comment type="similarity">
    <text evidence="1">Belongs to the transferase hexapeptide repeat family.</text>
</comment>
<dbReference type="RefSeq" id="WP_381841137.1">
    <property type="nucleotide sequence ID" value="NZ_JBHTCF010000035.1"/>
</dbReference>
<dbReference type="Proteomes" id="UP001596523">
    <property type="component" value="Unassembled WGS sequence"/>
</dbReference>
<dbReference type="Pfam" id="PF00483">
    <property type="entry name" value="NTP_transferase"/>
    <property type="match status" value="1"/>
</dbReference>
<keyword evidence="5" id="KW-1185">Reference proteome</keyword>
<dbReference type="InterPro" id="IPR011004">
    <property type="entry name" value="Trimer_LpxA-like_sf"/>
</dbReference>
<dbReference type="InterPro" id="IPR050486">
    <property type="entry name" value="Mannose-1P_guanyltransferase"/>
</dbReference>
<protein>
    <submittedName>
        <fullName evidence="4">Sugar phosphate nucleotidyltransferase</fullName>
    </submittedName>
</protein>
<dbReference type="InterPro" id="IPR056729">
    <property type="entry name" value="GMPPB_C"/>
</dbReference>
<dbReference type="Gene3D" id="3.90.550.10">
    <property type="entry name" value="Spore Coat Polysaccharide Biosynthesis Protein SpsA, Chain A"/>
    <property type="match status" value="1"/>
</dbReference>
<gene>
    <name evidence="4" type="ORF">ACFQVC_40580</name>
</gene>
<dbReference type="EMBL" id="JBHTCF010000035">
    <property type="protein sequence ID" value="MFC7310497.1"/>
    <property type="molecule type" value="Genomic_DNA"/>
</dbReference>
<dbReference type="InterPro" id="IPR029044">
    <property type="entry name" value="Nucleotide-diphossugar_trans"/>
</dbReference>
<evidence type="ECO:0000259" key="3">
    <source>
        <dbReference type="Pfam" id="PF25087"/>
    </source>
</evidence>
<dbReference type="InterPro" id="IPR005835">
    <property type="entry name" value="NTP_transferase_dom"/>
</dbReference>
<dbReference type="SUPFAM" id="SSF53448">
    <property type="entry name" value="Nucleotide-diphospho-sugar transferases"/>
    <property type="match status" value="1"/>
</dbReference>
<sequence>MTEAILLVGGQGTRLRPVTVNTPKPMVPAAGVPFLAHQIARAAAAGVDHIVMATCYLAEVFEPYFGDGSAYGITLEYVVEDEPLGTGGAIRNAAERLRCGPDEPVLVFNGDILTGLDISGLVDTHRQMDADVTLHLAKADDPRAFGLVPTDVDGRVTAFTEKPQTPEEIVTDQINAGCYVFRRSVIDTIPSGRPVSVERETFPSLLAGGAHLHGKVENTYWLDLGKPEAFVQASADLVRGVIDSPAVPGRRGEALVLPGAQVAEDARLADGTVIGAGARIGAGAVVQGSVVLDGAVVASGAHVDESLVGAGASIGLRTRLQGAVIGDGARVGADNELRAGARVWCEAVLPDAALRFSSDR</sequence>
<reference evidence="5" key="1">
    <citation type="journal article" date="2019" name="Int. J. Syst. Evol. Microbiol.">
        <title>The Global Catalogue of Microorganisms (GCM) 10K type strain sequencing project: providing services to taxonomists for standard genome sequencing and annotation.</title>
        <authorList>
            <consortium name="The Broad Institute Genomics Platform"/>
            <consortium name="The Broad Institute Genome Sequencing Center for Infectious Disease"/>
            <person name="Wu L."/>
            <person name="Ma J."/>
        </authorList>
    </citation>
    <scope>NUCLEOTIDE SEQUENCE [LARGE SCALE GENOMIC DNA]</scope>
    <source>
        <strain evidence="5">SYNS20</strain>
    </source>
</reference>
<name>A0ABW2JXQ2_9ACTN</name>
<dbReference type="CDD" id="cd04181">
    <property type="entry name" value="NTP_transferase"/>
    <property type="match status" value="1"/>
</dbReference>
<dbReference type="Pfam" id="PF25087">
    <property type="entry name" value="GMPPB_C"/>
    <property type="match status" value="1"/>
</dbReference>
<dbReference type="PANTHER" id="PTHR22572">
    <property type="entry name" value="SUGAR-1-PHOSPHATE GUANYL TRANSFERASE"/>
    <property type="match status" value="1"/>
</dbReference>
<evidence type="ECO:0000313" key="4">
    <source>
        <dbReference type="EMBL" id="MFC7310497.1"/>
    </source>
</evidence>
<accession>A0ABW2JXQ2</accession>
<organism evidence="4 5">
    <name type="scientific">Streptomyces monticola</name>
    <dbReference type="NCBI Taxonomy" id="2666263"/>
    <lineage>
        <taxon>Bacteria</taxon>
        <taxon>Bacillati</taxon>
        <taxon>Actinomycetota</taxon>
        <taxon>Actinomycetes</taxon>
        <taxon>Kitasatosporales</taxon>
        <taxon>Streptomycetaceae</taxon>
        <taxon>Streptomyces</taxon>
    </lineage>
</organism>